<name>A0A8B9Q6J8_APTOW</name>
<organism evidence="12 13">
    <name type="scientific">Apteryx owenii</name>
    <name type="common">Little spotted kiwi</name>
    <dbReference type="NCBI Taxonomy" id="8824"/>
    <lineage>
        <taxon>Eukaryota</taxon>
        <taxon>Metazoa</taxon>
        <taxon>Chordata</taxon>
        <taxon>Craniata</taxon>
        <taxon>Vertebrata</taxon>
        <taxon>Euteleostomi</taxon>
        <taxon>Archelosauria</taxon>
        <taxon>Archosauria</taxon>
        <taxon>Dinosauria</taxon>
        <taxon>Saurischia</taxon>
        <taxon>Theropoda</taxon>
        <taxon>Coelurosauria</taxon>
        <taxon>Aves</taxon>
        <taxon>Palaeognathae</taxon>
        <taxon>Apterygiformes</taxon>
        <taxon>Apterygidae</taxon>
        <taxon>Apteryx</taxon>
    </lineage>
</organism>
<dbReference type="GO" id="GO:0008380">
    <property type="term" value="P:RNA splicing"/>
    <property type="evidence" value="ECO:0007669"/>
    <property type="project" value="UniProtKB-KW"/>
</dbReference>
<feature type="region of interest" description="Disordered" evidence="10">
    <location>
        <begin position="1"/>
        <end position="326"/>
    </location>
</feature>
<evidence type="ECO:0000313" key="12">
    <source>
        <dbReference type="Ensembl" id="ENSAOWP00000017137.1"/>
    </source>
</evidence>
<comment type="subcellular location">
    <subcellularLocation>
        <location evidence="9">Nucleus</location>
    </subcellularLocation>
</comment>
<evidence type="ECO:0000256" key="2">
    <source>
        <dbReference type="ARBA" id="ARBA00022664"/>
    </source>
</evidence>
<feature type="region of interest" description="Disordered" evidence="10">
    <location>
        <begin position="502"/>
        <end position="536"/>
    </location>
</feature>
<dbReference type="GO" id="GO:0005634">
    <property type="term" value="C:nucleus"/>
    <property type="evidence" value="ECO:0007669"/>
    <property type="project" value="UniProtKB-SubCell"/>
</dbReference>
<evidence type="ECO:0000313" key="13">
    <source>
        <dbReference type="Proteomes" id="UP000694424"/>
    </source>
</evidence>
<keyword evidence="6" id="KW-0508">mRNA splicing</keyword>
<keyword evidence="3" id="KW-0509">mRNA transport</keyword>
<feature type="compositionally biased region" description="Polar residues" evidence="10">
    <location>
        <begin position="9"/>
        <end position="21"/>
    </location>
</feature>
<dbReference type="AlphaFoldDB" id="A0A8B9Q6J8"/>
<evidence type="ECO:0000256" key="10">
    <source>
        <dbReference type="SAM" id="MobiDB-lite"/>
    </source>
</evidence>
<keyword evidence="13" id="KW-1185">Reference proteome</keyword>
<dbReference type="InterPro" id="IPR017923">
    <property type="entry name" value="TFIIS_N"/>
</dbReference>
<feature type="compositionally biased region" description="Basic and acidic residues" evidence="10">
    <location>
        <begin position="505"/>
        <end position="516"/>
    </location>
</feature>
<sequence length="625" mass="70950">DAEDEVNEQHSGSENGSVGHQSENEHSDGEDDGQMGEPHMTDSENEDIPRQKDSDSDNEEPPNHNVSDSDNEAAHGGKDSDSDTEDRPNQHLSDSENEDALNHRVSDSENGEPQRDQSSDFENEESQKQHKQEVESDDSDGEDRKEEVQNDSHHSDNEPVREGFQGSDSEEDGPKRRKISDSDEEEKEEEKTVKRKTAVLSDSEDDNEKTPAKKVRILSDVEESDSDAASEKSDKRKKNTVSDSEEEEERKENAGKKKEEKDLFGSDSESGNEQENLIADIFGESGDEEEEEFTGFNQEDLEEEKAETDMKETADESDSDDNIKRGKHMDFMSDFDMMLQRKKSMSGKRRRNRDGGTFISDADDVVSAMIVKMNEAAEEDRQLNTQKKPALKKLTLLPTVVMHLKKQDLKETFIDSGVMSAIKEWLSPLPDRSLPALKIREELLKILQELPSVSQETLKHSGIGRAVMYLYKHPKESRPNKDMAGKLINEWSRPIFGLTSNYKGMTREEREQRDLEQMPQRRRLSSSGGQTPRRDLEKVLTGEEKALRPGDPGFCARARVPMPSNKDYVVRPKWNVEMESSRFQGTSKKGVSRLDKQMRKFTDIRKKSRSAHAVKISIEGNKMPL</sequence>
<evidence type="ECO:0000256" key="7">
    <source>
        <dbReference type="ARBA" id="ARBA00023242"/>
    </source>
</evidence>
<protein>
    <submittedName>
        <fullName evidence="12">Interacts with SUPT6H, CTD assembly factor 1</fullName>
    </submittedName>
</protein>
<feature type="compositionally biased region" description="Basic and acidic residues" evidence="10">
    <location>
        <begin position="72"/>
        <end position="89"/>
    </location>
</feature>
<evidence type="ECO:0000256" key="5">
    <source>
        <dbReference type="ARBA" id="ARBA00023163"/>
    </source>
</evidence>
<keyword evidence="2" id="KW-0507">mRNA processing</keyword>
<keyword evidence="4" id="KW-0805">Transcription regulation</keyword>
<keyword evidence="7 9" id="KW-0539">Nucleus</keyword>
<dbReference type="GO" id="GO:0016973">
    <property type="term" value="P:poly(A)+ mRNA export from nucleus"/>
    <property type="evidence" value="ECO:0007669"/>
    <property type="project" value="TreeGrafter"/>
</dbReference>
<evidence type="ECO:0000259" key="11">
    <source>
        <dbReference type="PROSITE" id="PS51319"/>
    </source>
</evidence>
<evidence type="ECO:0000256" key="1">
    <source>
        <dbReference type="ARBA" id="ARBA00022448"/>
    </source>
</evidence>
<evidence type="ECO:0000256" key="9">
    <source>
        <dbReference type="PROSITE-ProRule" id="PRU00649"/>
    </source>
</evidence>
<dbReference type="Ensembl" id="ENSAOWT00000019450.1">
    <property type="protein sequence ID" value="ENSAOWP00000017137.1"/>
    <property type="gene ID" value="ENSAOWG00000011620.1"/>
</dbReference>
<feature type="domain" description="TFIIS N-terminal" evidence="11">
    <location>
        <begin position="420"/>
        <end position="498"/>
    </location>
</feature>
<feature type="compositionally biased region" description="Acidic residues" evidence="10">
    <location>
        <begin position="285"/>
        <end position="306"/>
    </location>
</feature>
<accession>A0A8B9Q6J8</accession>
<dbReference type="PANTHER" id="PTHR46010:SF1">
    <property type="entry name" value="PROTEIN IWS1 HOMOLOG"/>
    <property type="match status" value="1"/>
</dbReference>
<proteinExistence type="inferred from homology"/>
<keyword evidence="5" id="KW-0804">Transcription</keyword>
<dbReference type="Gene3D" id="1.20.930.10">
    <property type="entry name" value="Conserved domain common to transcription factors TFIIS, elongin A, CRSP70"/>
    <property type="match status" value="1"/>
</dbReference>
<feature type="compositionally biased region" description="Basic and acidic residues" evidence="10">
    <location>
        <begin position="125"/>
        <end position="134"/>
    </location>
</feature>
<dbReference type="PANTHER" id="PTHR46010">
    <property type="entry name" value="PROTEIN IWS1 HOMOLOG"/>
    <property type="match status" value="1"/>
</dbReference>
<feature type="compositionally biased region" description="Basic and acidic residues" evidence="10">
    <location>
        <begin position="250"/>
        <end position="264"/>
    </location>
</feature>
<dbReference type="Proteomes" id="UP000694424">
    <property type="component" value="Unplaced"/>
</dbReference>
<evidence type="ECO:0000256" key="8">
    <source>
        <dbReference type="ARBA" id="ARBA00037992"/>
    </source>
</evidence>
<feature type="compositionally biased region" description="Basic and acidic residues" evidence="10">
    <location>
        <begin position="100"/>
        <end position="118"/>
    </location>
</feature>
<evidence type="ECO:0000256" key="6">
    <source>
        <dbReference type="ARBA" id="ARBA00023187"/>
    </source>
</evidence>
<feature type="compositionally biased region" description="Basic and acidic residues" evidence="10">
    <location>
        <begin position="39"/>
        <end position="55"/>
    </location>
</feature>
<dbReference type="GO" id="GO:0006397">
    <property type="term" value="P:mRNA processing"/>
    <property type="evidence" value="ECO:0007669"/>
    <property type="project" value="UniProtKB-KW"/>
</dbReference>
<dbReference type="PROSITE" id="PS51319">
    <property type="entry name" value="TFIIS_N"/>
    <property type="match status" value="1"/>
</dbReference>
<dbReference type="SUPFAM" id="SSF47676">
    <property type="entry name" value="Conserved domain common to transcription factors TFIIS, elongin A, CRSP70"/>
    <property type="match status" value="1"/>
</dbReference>
<evidence type="ECO:0000256" key="4">
    <source>
        <dbReference type="ARBA" id="ARBA00023015"/>
    </source>
</evidence>
<reference evidence="12" key="1">
    <citation type="submission" date="2025-08" db="UniProtKB">
        <authorList>
            <consortium name="Ensembl"/>
        </authorList>
    </citation>
    <scope>IDENTIFICATION</scope>
</reference>
<keyword evidence="1" id="KW-0813">Transport</keyword>
<dbReference type="InterPro" id="IPR035441">
    <property type="entry name" value="TFIIS/LEDGF_dom_sf"/>
</dbReference>
<reference evidence="12" key="2">
    <citation type="submission" date="2025-09" db="UniProtKB">
        <authorList>
            <consortium name="Ensembl"/>
        </authorList>
    </citation>
    <scope>IDENTIFICATION</scope>
</reference>
<dbReference type="InterPro" id="IPR051037">
    <property type="entry name" value="RNAPII_TF_IWS1"/>
</dbReference>
<comment type="similarity">
    <text evidence="8">Belongs to the IWS1 family.</text>
</comment>
<evidence type="ECO:0000256" key="3">
    <source>
        <dbReference type="ARBA" id="ARBA00022816"/>
    </source>
</evidence>
<feature type="compositionally biased region" description="Basic and acidic residues" evidence="10">
    <location>
        <begin position="142"/>
        <end position="161"/>
    </location>
</feature>
<dbReference type="Pfam" id="PF08711">
    <property type="entry name" value="Med26"/>
    <property type="match status" value="1"/>
</dbReference>
<dbReference type="FunFam" id="1.20.930.10:FF:000001">
    <property type="entry name" value="IWS1, SUPT6H interacting protein"/>
    <property type="match status" value="1"/>
</dbReference>